<evidence type="ECO:0000256" key="4">
    <source>
        <dbReference type="SAM" id="MobiDB-lite"/>
    </source>
</evidence>
<feature type="compositionally biased region" description="Low complexity" evidence="4">
    <location>
        <begin position="735"/>
        <end position="751"/>
    </location>
</feature>
<evidence type="ECO:0000256" key="2">
    <source>
        <dbReference type="ARBA" id="ARBA00022553"/>
    </source>
</evidence>
<dbReference type="GO" id="GO:0005737">
    <property type="term" value="C:cytoplasm"/>
    <property type="evidence" value="ECO:0007669"/>
    <property type="project" value="TreeGrafter"/>
</dbReference>
<accession>A0A6G0IVR8</accession>
<dbReference type="InterPro" id="IPR011993">
    <property type="entry name" value="PH-like_dom_sf"/>
</dbReference>
<dbReference type="CDD" id="cd01268">
    <property type="entry name" value="PTB_Numb"/>
    <property type="match status" value="1"/>
</dbReference>
<dbReference type="PIRSF" id="PIRSF017607">
    <property type="entry name" value="Numb/numb-like"/>
    <property type="match status" value="1"/>
</dbReference>
<dbReference type="InterPro" id="IPR006020">
    <property type="entry name" value="PTB/PI_dom"/>
</dbReference>
<dbReference type="FunFam" id="2.30.29.30:FF:000031">
    <property type="entry name" value="protein numb isoform X1"/>
    <property type="match status" value="1"/>
</dbReference>
<dbReference type="PROSITE" id="PS01179">
    <property type="entry name" value="PID"/>
    <property type="match status" value="1"/>
</dbReference>
<dbReference type="AlphaFoldDB" id="A0A6G0IVR8"/>
<proteinExistence type="predicted"/>
<keyword evidence="3" id="KW-0524">Neurogenesis</keyword>
<feature type="compositionally biased region" description="Pro residues" evidence="4">
    <location>
        <begin position="433"/>
        <end position="447"/>
    </location>
</feature>
<feature type="region of interest" description="Disordered" evidence="4">
    <location>
        <begin position="21"/>
        <end position="44"/>
    </location>
</feature>
<dbReference type="Proteomes" id="UP000424527">
    <property type="component" value="Unassembled WGS sequence"/>
</dbReference>
<organism evidence="6 7">
    <name type="scientific">Larimichthys crocea</name>
    <name type="common">Large yellow croaker</name>
    <name type="synonym">Pseudosciaena crocea</name>
    <dbReference type="NCBI Taxonomy" id="215358"/>
    <lineage>
        <taxon>Eukaryota</taxon>
        <taxon>Metazoa</taxon>
        <taxon>Chordata</taxon>
        <taxon>Craniata</taxon>
        <taxon>Vertebrata</taxon>
        <taxon>Euteleostomi</taxon>
        <taxon>Actinopterygii</taxon>
        <taxon>Neopterygii</taxon>
        <taxon>Teleostei</taxon>
        <taxon>Neoteleostei</taxon>
        <taxon>Acanthomorphata</taxon>
        <taxon>Eupercaria</taxon>
        <taxon>Sciaenidae</taxon>
        <taxon>Larimichthys</taxon>
    </lineage>
</organism>
<feature type="region of interest" description="Disordered" evidence="4">
    <location>
        <begin position="206"/>
        <end position="266"/>
    </location>
</feature>
<feature type="region of interest" description="Disordered" evidence="4">
    <location>
        <begin position="427"/>
        <end position="460"/>
    </location>
</feature>
<dbReference type="Pfam" id="PF06311">
    <property type="entry name" value="NumbF"/>
    <property type="match status" value="1"/>
</dbReference>
<feature type="domain" description="PID" evidence="5">
    <location>
        <begin position="59"/>
        <end position="184"/>
    </location>
</feature>
<dbReference type="PANTHER" id="PTHR47368:SF4">
    <property type="entry name" value="NUMB-LIKE PROTEIN"/>
    <property type="match status" value="1"/>
</dbReference>
<dbReference type="PANTHER" id="PTHR47368">
    <property type="entry name" value="NUMB"/>
    <property type="match status" value="1"/>
</dbReference>
<reference evidence="6 7" key="1">
    <citation type="submission" date="2019-07" db="EMBL/GenBank/DDBJ databases">
        <title>Chromosome genome assembly for large yellow croaker.</title>
        <authorList>
            <person name="Xiao S."/>
        </authorList>
    </citation>
    <scope>NUCLEOTIDE SEQUENCE [LARGE SCALE GENOMIC DNA]</scope>
    <source>
        <strain evidence="6">JMULYC20181020</strain>
        <tissue evidence="6">Muscle</tissue>
    </source>
</reference>
<protein>
    <submittedName>
        <fullName evidence="6">Numb-like protein Numb-related protein</fullName>
    </submittedName>
</protein>
<evidence type="ECO:0000256" key="1">
    <source>
        <dbReference type="ARBA" id="ARBA00022473"/>
    </source>
</evidence>
<dbReference type="InterPro" id="IPR016698">
    <property type="entry name" value="Numb/numb-like"/>
</dbReference>
<dbReference type="Pfam" id="PF00640">
    <property type="entry name" value="PID"/>
    <property type="match status" value="1"/>
</dbReference>
<evidence type="ECO:0000256" key="3">
    <source>
        <dbReference type="PIRNR" id="PIRNR017607"/>
    </source>
</evidence>
<feature type="region of interest" description="Disordered" evidence="4">
    <location>
        <begin position="625"/>
        <end position="760"/>
    </location>
</feature>
<keyword evidence="7" id="KW-1185">Reference proteome</keyword>
<name>A0A6G0IVR8_LARCR</name>
<feature type="compositionally biased region" description="Low complexity" evidence="4">
    <location>
        <begin position="653"/>
        <end position="668"/>
    </location>
</feature>
<evidence type="ECO:0000313" key="6">
    <source>
        <dbReference type="EMBL" id="KAE8295608.1"/>
    </source>
</evidence>
<gene>
    <name evidence="6" type="ORF">D5F01_LYC06543</name>
</gene>
<evidence type="ECO:0000313" key="7">
    <source>
        <dbReference type="Proteomes" id="UP000424527"/>
    </source>
</evidence>
<dbReference type="InterPro" id="IPR010449">
    <property type="entry name" value="Numb_domain"/>
</dbReference>
<keyword evidence="1 3" id="KW-0217">Developmental protein</keyword>
<feature type="compositionally biased region" description="Low complexity" evidence="4">
    <location>
        <begin position="448"/>
        <end position="460"/>
    </location>
</feature>
<dbReference type="SUPFAM" id="SSF50729">
    <property type="entry name" value="PH domain-like"/>
    <property type="match status" value="1"/>
</dbReference>
<dbReference type="SMART" id="SM00462">
    <property type="entry name" value="PTB"/>
    <property type="match status" value="1"/>
</dbReference>
<sequence>MSSCGEMGEAIELSTREHVTPEMNKLRQSLRRKKPTYVPEASRPHQWQADEEAVRKGKCNFPVRYLGLVEVEESRGMHVCEEAVKKLKVSGKKTVKAVLWVSADGLRVVDDKTKDLIVDQTIEKVSFCAPDRNYDKAFSYICRDGTTRRWMCHCFMALKDSGERLSHAVGCAFAACLERKQRREKECGVTASFDASRTSFVREGSFRANSSCSQQGSSSERDDKLPDKKKDQPSAIPALPPGTASPPEGAASPMERPEPGGPHAIPRRHAPIEQLVRQGSFRGFPALSQKNSPFKRQLSLRLNDLPSTLQRKTDFQTKNPEMDMGMPCDGDSSINALCCQINNSFTKPSEELFSNPSLSANGPSTCTVPPILPPPPAPMQATSSWVQAEPPLHSPPPVSTAMQMQVQSGHRRTPSEAERWLEEVSKAVKAQQTPPPGPTIPTIPGPPSMSSQQMSSQAAISAAPVSTVPLSLGTMSKPLISGPSVLSSQAPMPLPPMSISSVPLIPGPPVSGPPMSLPSMSIPTMSGPSMSGASMIQPSLPGPPGSLPSSMQPFPLAFDSTPAPVGMFASQPVQPAFMPMQTYMPGLASSMTYPNASVPVVGITPSQMVANVFCTATGSSGAGGVMGSGGGGPKVGSLGTVGQHHSHPGAPGGFSTPPFSSTPPLSSAINGLPSHSNIMMDLQNGTSNSGGNGGSSSSWPPEGSQLTAPAASDFQDDDRFEAKWAALEAKPTPQQPGNKAPAAAANPFSNNLQKTFEIEL</sequence>
<evidence type="ECO:0000259" key="5">
    <source>
        <dbReference type="PROSITE" id="PS01179"/>
    </source>
</evidence>
<comment type="caution">
    <text evidence="6">The sequence shown here is derived from an EMBL/GenBank/DDBJ whole genome shotgun (WGS) entry which is preliminary data.</text>
</comment>
<dbReference type="EMBL" id="REGW02000006">
    <property type="protein sequence ID" value="KAE8295608.1"/>
    <property type="molecule type" value="Genomic_DNA"/>
</dbReference>
<feature type="compositionally biased region" description="Gly residues" evidence="4">
    <location>
        <begin position="625"/>
        <end position="634"/>
    </location>
</feature>
<feature type="compositionally biased region" description="Basic and acidic residues" evidence="4">
    <location>
        <begin position="219"/>
        <end position="232"/>
    </location>
</feature>
<dbReference type="GO" id="GO:0050769">
    <property type="term" value="P:positive regulation of neurogenesis"/>
    <property type="evidence" value="ECO:0007669"/>
    <property type="project" value="UniProtKB-UniRule"/>
</dbReference>
<comment type="function">
    <text evidence="3">Plays a role in the process of neurogenesis.</text>
</comment>
<keyword evidence="2" id="KW-0597">Phosphoprotein</keyword>
<dbReference type="GO" id="GO:0007399">
    <property type="term" value="P:nervous system development"/>
    <property type="evidence" value="ECO:0007669"/>
    <property type="project" value="UniProtKB-KW"/>
</dbReference>
<dbReference type="Gene3D" id="2.30.29.30">
    <property type="entry name" value="Pleckstrin-homology domain (PH domain)/Phosphotyrosine-binding domain (PTB)"/>
    <property type="match status" value="1"/>
</dbReference>